<dbReference type="Gene3D" id="1.10.3470.10">
    <property type="entry name" value="ABC transporter involved in vitamin B12 uptake, BtuC"/>
    <property type="match status" value="1"/>
</dbReference>
<dbReference type="InterPro" id="IPR037294">
    <property type="entry name" value="ABC_BtuC-like"/>
</dbReference>
<feature type="transmembrane region" description="Helical" evidence="7">
    <location>
        <begin position="225"/>
        <end position="246"/>
    </location>
</feature>
<feature type="transmembrane region" description="Helical" evidence="7">
    <location>
        <begin position="69"/>
        <end position="88"/>
    </location>
</feature>
<evidence type="ECO:0000256" key="2">
    <source>
        <dbReference type="ARBA" id="ARBA00008034"/>
    </source>
</evidence>
<feature type="transmembrane region" description="Helical" evidence="7">
    <location>
        <begin position="44"/>
        <end position="63"/>
    </location>
</feature>
<comment type="caution">
    <text evidence="8">The sequence shown here is derived from an EMBL/GenBank/DDBJ whole genome shotgun (WGS) entry which is preliminary data.</text>
</comment>
<keyword evidence="6" id="KW-0813">Transport</keyword>
<evidence type="ECO:0000256" key="4">
    <source>
        <dbReference type="ARBA" id="ARBA00022989"/>
    </source>
</evidence>
<sequence>MAFQDFFHAALTEPFLRQALLVGLLAALAGGLIGPYVVVKRIGYLGGGIAHTVLAGMGIAYFLGGSPIVGAFICALVAAVIIGVISLYSPREEDTVINALWAVGMSVGVLFISQTPGYSTNLTSYLFGNLLLTPPGLASVLSAIVAGLVLVLLLVHRSLTAVIFDEEFASLRGVPARTLYILLLCLVAVSVVVLLQAIGLIMVIALLTLPAALAGHHVRSISAMMLIASLAGMLFIVVGMAISWVADLPSGATIVLVAGLGYFVSISVQHLLKPYRQG</sequence>
<feature type="transmembrane region" description="Helical" evidence="7">
    <location>
        <begin position="20"/>
        <end position="39"/>
    </location>
</feature>
<gene>
    <name evidence="8" type="ORF">OQ287_04045</name>
</gene>
<feature type="transmembrane region" description="Helical" evidence="7">
    <location>
        <begin position="136"/>
        <end position="155"/>
    </location>
</feature>
<keyword evidence="9" id="KW-1185">Reference proteome</keyword>
<dbReference type="Pfam" id="PF00950">
    <property type="entry name" value="ABC-3"/>
    <property type="match status" value="1"/>
</dbReference>
<feature type="transmembrane region" description="Helical" evidence="7">
    <location>
        <begin position="252"/>
        <end position="272"/>
    </location>
</feature>
<dbReference type="Proteomes" id="UP001165678">
    <property type="component" value="Unassembled WGS sequence"/>
</dbReference>
<accession>A0AA42CT94</accession>
<dbReference type="InterPro" id="IPR001626">
    <property type="entry name" value="ABC_TroCD"/>
</dbReference>
<dbReference type="SUPFAM" id="SSF81345">
    <property type="entry name" value="ABC transporter involved in vitamin B12 uptake, BtuC"/>
    <property type="match status" value="1"/>
</dbReference>
<keyword evidence="4 7" id="KW-1133">Transmembrane helix</keyword>
<name>A0AA42CT94_9GAMM</name>
<dbReference type="GO" id="GO:0055085">
    <property type="term" value="P:transmembrane transport"/>
    <property type="evidence" value="ECO:0007669"/>
    <property type="project" value="InterPro"/>
</dbReference>
<reference evidence="8" key="1">
    <citation type="submission" date="2022-11" db="EMBL/GenBank/DDBJ databases">
        <title>Larsenimonas rhizosphaerae sp. nov., isolated from a tidal mudflat.</title>
        <authorList>
            <person name="Lee S.D."/>
            <person name="Kim I.S."/>
        </authorList>
    </citation>
    <scope>NUCLEOTIDE SEQUENCE</scope>
    <source>
        <strain evidence="8">GH2-1</strain>
    </source>
</reference>
<dbReference type="PANTHER" id="PTHR30477:SF18">
    <property type="entry name" value="METAL TRANSPORT SYSTEM MEMBRANE PROTEIN CT_417-RELATED"/>
    <property type="match status" value="1"/>
</dbReference>
<evidence type="ECO:0000256" key="5">
    <source>
        <dbReference type="ARBA" id="ARBA00023136"/>
    </source>
</evidence>
<dbReference type="RefSeq" id="WP_250936834.1">
    <property type="nucleotide sequence ID" value="NZ_JAMLJK010000001.1"/>
</dbReference>
<comment type="similarity">
    <text evidence="2 6">Belongs to the ABC-3 integral membrane protein family.</text>
</comment>
<evidence type="ECO:0000256" key="6">
    <source>
        <dbReference type="RuleBase" id="RU003943"/>
    </source>
</evidence>
<protein>
    <submittedName>
        <fullName evidence="8">Metal ABC transporter permease</fullName>
    </submittedName>
</protein>
<keyword evidence="5 7" id="KW-0472">Membrane</keyword>
<feature type="transmembrane region" description="Helical" evidence="7">
    <location>
        <begin position="95"/>
        <end position="116"/>
    </location>
</feature>
<dbReference type="PANTHER" id="PTHR30477">
    <property type="entry name" value="ABC-TRANSPORTER METAL-BINDING PROTEIN"/>
    <property type="match status" value="1"/>
</dbReference>
<dbReference type="AlphaFoldDB" id="A0AA42CT94"/>
<dbReference type="GO" id="GO:0010043">
    <property type="term" value="P:response to zinc ion"/>
    <property type="evidence" value="ECO:0007669"/>
    <property type="project" value="TreeGrafter"/>
</dbReference>
<evidence type="ECO:0000256" key="7">
    <source>
        <dbReference type="SAM" id="Phobius"/>
    </source>
</evidence>
<keyword evidence="3 6" id="KW-0812">Transmembrane</keyword>
<evidence type="ECO:0000256" key="3">
    <source>
        <dbReference type="ARBA" id="ARBA00022692"/>
    </source>
</evidence>
<evidence type="ECO:0000313" key="9">
    <source>
        <dbReference type="Proteomes" id="UP001165678"/>
    </source>
</evidence>
<organism evidence="8 9">
    <name type="scientific">Larsenimonas rhizosphaerae</name>
    <dbReference type="NCBI Taxonomy" id="2944682"/>
    <lineage>
        <taxon>Bacteria</taxon>
        <taxon>Pseudomonadati</taxon>
        <taxon>Pseudomonadota</taxon>
        <taxon>Gammaproteobacteria</taxon>
        <taxon>Oceanospirillales</taxon>
        <taxon>Halomonadaceae</taxon>
        <taxon>Larsenimonas</taxon>
    </lineage>
</organism>
<evidence type="ECO:0000313" key="8">
    <source>
        <dbReference type="EMBL" id="MCX2523402.1"/>
    </source>
</evidence>
<proteinExistence type="inferred from homology"/>
<feature type="transmembrane region" description="Helical" evidence="7">
    <location>
        <begin position="200"/>
        <end position="218"/>
    </location>
</feature>
<dbReference type="EMBL" id="JAPIVE010000001">
    <property type="protein sequence ID" value="MCX2523402.1"/>
    <property type="molecule type" value="Genomic_DNA"/>
</dbReference>
<comment type="subcellular location">
    <subcellularLocation>
        <location evidence="6">Cell membrane</location>
        <topology evidence="6">Multi-pass membrane protein</topology>
    </subcellularLocation>
    <subcellularLocation>
        <location evidence="1">Membrane</location>
        <topology evidence="1">Multi-pass membrane protein</topology>
    </subcellularLocation>
</comment>
<dbReference type="GO" id="GO:0043190">
    <property type="term" value="C:ATP-binding cassette (ABC) transporter complex"/>
    <property type="evidence" value="ECO:0007669"/>
    <property type="project" value="InterPro"/>
</dbReference>
<evidence type="ECO:0000256" key="1">
    <source>
        <dbReference type="ARBA" id="ARBA00004141"/>
    </source>
</evidence>